<keyword evidence="1" id="KW-1133">Transmembrane helix</keyword>
<reference evidence="4 5" key="1">
    <citation type="submission" date="2016-10" db="EMBL/GenBank/DDBJ databases">
        <authorList>
            <person name="de Groot N.N."/>
        </authorList>
    </citation>
    <scope>NUCLEOTIDE SEQUENCE [LARGE SCALE GENOMIC DNA]</scope>
    <source>
        <strain evidence="4 5">CGMCC 1.10238</strain>
    </source>
</reference>
<proteinExistence type="predicted"/>
<feature type="transmembrane region" description="Helical" evidence="1">
    <location>
        <begin position="223"/>
        <end position="240"/>
    </location>
</feature>
<keyword evidence="1" id="KW-0472">Membrane</keyword>
<dbReference type="PANTHER" id="PTHR34094">
    <property type="match status" value="1"/>
</dbReference>
<keyword evidence="6" id="KW-1185">Reference proteome</keyword>
<evidence type="ECO:0000313" key="6">
    <source>
        <dbReference type="Proteomes" id="UP000683429"/>
    </source>
</evidence>
<dbReference type="Proteomes" id="UP000683429">
    <property type="component" value="Chromosome"/>
</dbReference>
<dbReference type="EMBL" id="CP076607">
    <property type="protein sequence ID" value="QWU15471.1"/>
    <property type="molecule type" value="Genomic_DNA"/>
</dbReference>
<evidence type="ECO:0000259" key="2">
    <source>
        <dbReference type="Pfam" id="PF13349"/>
    </source>
</evidence>
<feature type="transmembrane region" description="Helical" evidence="1">
    <location>
        <begin position="103"/>
        <end position="123"/>
    </location>
</feature>
<gene>
    <name evidence="3" type="ORF">KP014_27065</name>
    <name evidence="4" type="ORF">SAMN04487895_1126</name>
</gene>
<feature type="transmembrane region" description="Helical" evidence="1">
    <location>
        <begin position="52"/>
        <end position="71"/>
    </location>
</feature>
<evidence type="ECO:0000256" key="1">
    <source>
        <dbReference type="SAM" id="Phobius"/>
    </source>
</evidence>
<dbReference type="EMBL" id="FODH01000012">
    <property type="protein sequence ID" value="SEO79495.1"/>
    <property type="molecule type" value="Genomic_DNA"/>
</dbReference>
<feature type="transmembrane region" description="Helical" evidence="1">
    <location>
        <begin position="190"/>
        <end position="211"/>
    </location>
</feature>
<name>A0A1H8SLP5_9BACL</name>
<organism evidence="4 5">
    <name type="scientific">Paenibacillus sophorae</name>
    <dbReference type="NCBI Taxonomy" id="1333845"/>
    <lineage>
        <taxon>Bacteria</taxon>
        <taxon>Bacillati</taxon>
        <taxon>Bacillota</taxon>
        <taxon>Bacilli</taxon>
        <taxon>Bacillales</taxon>
        <taxon>Paenibacillaceae</taxon>
        <taxon>Paenibacillus</taxon>
    </lineage>
</organism>
<evidence type="ECO:0000313" key="5">
    <source>
        <dbReference type="Proteomes" id="UP000198809"/>
    </source>
</evidence>
<dbReference type="RefSeq" id="WP_051500218.1">
    <property type="nucleotide sequence ID" value="NZ_CP076607.1"/>
</dbReference>
<protein>
    <submittedName>
        <fullName evidence="3">DUF4097 family beta strand repeat protein</fullName>
    </submittedName>
    <submittedName>
        <fullName evidence="4">Putative adhesin</fullName>
    </submittedName>
</protein>
<accession>A0A1H8SLP5</accession>
<evidence type="ECO:0000313" key="4">
    <source>
        <dbReference type="EMBL" id="SEO79495.1"/>
    </source>
</evidence>
<evidence type="ECO:0000313" key="3">
    <source>
        <dbReference type="EMBL" id="QWU15471.1"/>
    </source>
</evidence>
<keyword evidence="1" id="KW-0812">Transmembrane</keyword>
<reference evidence="3 6" key="2">
    <citation type="submission" date="2021-06" db="EMBL/GenBank/DDBJ databases">
        <title>Whole genome sequence of Paenibacillus sophorae DSM23020 for comparative genomics.</title>
        <authorList>
            <person name="Kim M.-J."/>
            <person name="Lee G."/>
            <person name="Shin J.-H."/>
        </authorList>
    </citation>
    <scope>NUCLEOTIDE SEQUENCE [LARGE SCALE GENOMIC DNA]</scope>
    <source>
        <strain evidence="3 6">DSM 23020</strain>
    </source>
</reference>
<dbReference type="Proteomes" id="UP000198809">
    <property type="component" value="Unassembled WGS sequence"/>
</dbReference>
<feature type="transmembrane region" description="Helical" evidence="1">
    <location>
        <begin position="158"/>
        <end position="175"/>
    </location>
</feature>
<feature type="domain" description="DUF4097" evidence="2">
    <location>
        <begin position="423"/>
        <end position="629"/>
    </location>
</feature>
<dbReference type="STRING" id="1333845.SAMN04487895_1126"/>
<dbReference type="AlphaFoldDB" id="A0A1H8SLP5"/>
<dbReference type="PANTHER" id="PTHR34094:SF1">
    <property type="entry name" value="PROTEIN FAM185A"/>
    <property type="match status" value="1"/>
</dbReference>
<dbReference type="Pfam" id="PF13349">
    <property type="entry name" value="DUF4097"/>
    <property type="match status" value="1"/>
</dbReference>
<sequence>MKNEPRMTLSAKEQESYSVMERGDKQLVTVEESGGAEVIPPRKKQRPVKRKFIAGLLAAMVPGTGHLYLGLLRKGISFPFVIVLDIAALLYFSSIGMQINVPLLILLALFIPAVYFYNVYDALQSADRMIRLRKMPGAADTAMDSVQEQRRRFISEPGISFGLLLLLGGIMLFFFRQRPVWLRYFIEHQAGAAVGILLIAGGVFLAAREIGIKMFRRRHEDRIGRYTASFLLIGVGILLFRDWQWGTDHMLLLLKWWPALPVLWGLEYLSNFFISRRPGKAVTGPRFRLDFRGLLPAVLLGASVFIVSEQEHYLHLWNKVSLNLTAAAVDYGEAKGSKFQKPVLTVPVELRSAKLAIDAINGDIVVHRSPIDQIEVTSTVWVDQLEGARAEAISDQSFIEVTEGPTIKLTTKGKAYGESGKRQPRIDLDISLPDNRRFNLDIRTMNGGITLQNTEAIQDISLETGNGPIILHKVFGSIKGKTYNGEVKVREIEGDVDLSTNGGDMRAWDVTGSLKLSTAVGNISADRSRTDIDVSTKNGNVVVNEARSSLNAQSLNGIIDVRSPYVQGDWNIYSAVGDINLHLPAEGSYSLKGSSSYGDIISDIPGLVIDKKTISGKVGMGEYKVEVEGNSNLNVIEN</sequence>
<dbReference type="InterPro" id="IPR025164">
    <property type="entry name" value="Toastrack_DUF4097"/>
</dbReference>
<dbReference type="OrthoDB" id="2640165at2"/>